<proteinExistence type="predicted"/>
<sequence>MVNTASSSWLLLLWLMLLEEVNAASSKVLMMLKNNAAYVIKNSHGRMTAGWTEDYGKLRDNDGRYSKDILLINSILTLEPLGYQSFLNFPFGTSEEYP</sequence>
<reference evidence="1 2" key="2">
    <citation type="journal article" date="2022" name="Mol. Ecol. Resour.">
        <title>The genomes of chicory, endive, great burdock and yacon provide insights into Asteraceae paleo-polyploidization history and plant inulin production.</title>
        <authorList>
            <person name="Fan W."/>
            <person name="Wang S."/>
            <person name="Wang H."/>
            <person name="Wang A."/>
            <person name="Jiang F."/>
            <person name="Liu H."/>
            <person name="Zhao H."/>
            <person name="Xu D."/>
            <person name="Zhang Y."/>
        </authorList>
    </citation>
    <scope>NUCLEOTIDE SEQUENCE [LARGE SCALE GENOMIC DNA]</scope>
    <source>
        <strain evidence="2">cv. Niubang</strain>
    </source>
</reference>
<name>A0ACB9AD24_ARCLA</name>
<comment type="caution">
    <text evidence="1">The sequence shown here is derived from an EMBL/GenBank/DDBJ whole genome shotgun (WGS) entry which is preliminary data.</text>
</comment>
<protein>
    <submittedName>
        <fullName evidence="1">Uncharacterized protein</fullName>
    </submittedName>
</protein>
<organism evidence="1 2">
    <name type="scientific">Arctium lappa</name>
    <name type="common">Greater burdock</name>
    <name type="synonym">Lappa major</name>
    <dbReference type="NCBI Taxonomy" id="4217"/>
    <lineage>
        <taxon>Eukaryota</taxon>
        <taxon>Viridiplantae</taxon>
        <taxon>Streptophyta</taxon>
        <taxon>Embryophyta</taxon>
        <taxon>Tracheophyta</taxon>
        <taxon>Spermatophyta</taxon>
        <taxon>Magnoliopsida</taxon>
        <taxon>eudicotyledons</taxon>
        <taxon>Gunneridae</taxon>
        <taxon>Pentapetalae</taxon>
        <taxon>asterids</taxon>
        <taxon>campanulids</taxon>
        <taxon>Asterales</taxon>
        <taxon>Asteraceae</taxon>
        <taxon>Carduoideae</taxon>
        <taxon>Cardueae</taxon>
        <taxon>Arctiinae</taxon>
        <taxon>Arctium</taxon>
    </lineage>
</organism>
<evidence type="ECO:0000313" key="1">
    <source>
        <dbReference type="EMBL" id="KAI3707529.1"/>
    </source>
</evidence>
<evidence type="ECO:0000313" key="2">
    <source>
        <dbReference type="Proteomes" id="UP001055879"/>
    </source>
</evidence>
<accession>A0ACB9AD24</accession>
<dbReference type="Proteomes" id="UP001055879">
    <property type="component" value="Linkage Group LG08"/>
</dbReference>
<keyword evidence="2" id="KW-1185">Reference proteome</keyword>
<dbReference type="EMBL" id="CM042054">
    <property type="protein sequence ID" value="KAI3707529.1"/>
    <property type="molecule type" value="Genomic_DNA"/>
</dbReference>
<reference evidence="2" key="1">
    <citation type="journal article" date="2022" name="Mol. Ecol. Resour.">
        <title>The genomes of chicory, endive, great burdock and yacon provide insights into Asteraceae palaeo-polyploidization history and plant inulin production.</title>
        <authorList>
            <person name="Fan W."/>
            <person name="Wang S."/>
            <person name="Wang H."/>
            <person name="Wang A."/>
            <person name="Jiang F."/>
            <person name="Liu H."/>
            <person name="Zhao H."/>
            <person name="Xu D."/>
            <person name="Zhang Y."/>
        </authorList>
    </citation>
    <scope>NUCLEOTIDE SEQUENCE [LARGE SCALE GENOMIC DNA]</scope>
    <source>
        <strain evidence="2">cv. Niubang</strain>
    </source>
</reference>
<gene>
    <name evidence="1" type="ORF">L6452_26140</name>
</gene>